<dbReference type="AlphaFoldDB" id="L7FJ70"/>
<feature type="compositionally biased region" description="Basic residues" evidence="1">
    <location>
        <begin position="171"/>
        <end position="197"/>
    </location>
</feature>
<dbReference type="Proteomes" id="UP000010931">
    <property type="component" value="Unassembled WGS sequence"/>
</dbReference>
<dbReference type="EMBL" id="AEJB01000041">
    <property type="protein sequence ID" value="ELP70750.1"/>
    <property type="molecule type" value="Genomic_DNA"/>
</dbReference>
<comment type="caution">
    <text evidence="3">The sequence shown here is derived from an EMBL/GenBank/DDBJ whole genome shotgun (WGS) entry which is preliminary data.</text>
</comment>
<evidence type="ECO:0000259" key="2">
    <source>
        <dbReference type="Pfam" id="PF20568"/>
    </source>
</evidence>
<reference evidence="3 4" key="1">
    <citation type="journal article" date="2011" name="Plasmid">
        <title>Streptomyces turgidiscabies Car8 contains a modular pathogenicity island that shares virulence genes with other actinobacterial plant pathogens.</title>
        <authorList>
            <person name="Huguet-Tapia J.C."/>
            <person name="Badger J.H."/>
            <person name="Loria R."/>
            <person name="Pettis G.S."/>
        </authorList>
    </citation>
    <scope>NUCLEOTIDE SEQUENCE [LARGE SCALE GENOMIC DNA]</scope>
    <source>
        <strain evidence="3 4">Car8</strain>
    </source>
</reference>
<evidence type="ECO:0000256" key="1">
    <source>
        <dbReference type="SAM" id="MobiDB-lite"/>
    </source>
</evidence>
<sequence>MVKAVASGVPSLAPFFDENSGLGHDAQVRSQPAHGSSLQQGSTPGLYGGTKQPTVCDVDRLEQFLTDPRNNRKAHEWARVVDIPQGGISAYLDRLTPVLLRHDTLVKNHDYKKEKAVPFDALLQAGIAVLVDEAGVPAVKCSCGNPLRPFKGATNRIFRRVRGRQQEVARLRRRRGRARPTRTRRQGRPVRARRRGRTGAGHLPPDRYQG</sequence>
<name>L7FJ70_STRT8</name>
<proteinExistence type="predicted"/>
<dbReference type="Pfam" id="PF20568">
    <property type="entry name" value="DUF6777"/>
    <property type="match status" value="1"/>
</dbReference>
<evidence type="ECO:0000313" key="4">
    <source>
        <dbReference type="Proteomes" id="UP000010931"/>
    </source>
</evidence>
<keyword evidence="4" id="KW-1185">Reference proteome</keyword>
<feature type="domain" description="DUF6777" evidence="2">
    <location>
        <begin position="40"/>
        <end position="152"/>
    </location>
</feature>
<feature type="region of interest" description="Disordered" evidence="1">
    <location>
        <begin position="164"/>
        <end position="210"/>
    </location>
</feature>
<protein>
    <recommendedName>
        <fullName evidence="2">DUF6777 domain-containing protein</fullName>
    </recommendedName>
</protein>
<feature type="region of interest" description="Disordered" evidence="1">
    <location>
        <begin position="23"/>
        <end position="46"/>
    </location>
</feature>
<feature type="compositionally biased region" description="Polar residues" evidence="1">
    <location>
        <begin position="28"/>
        <end position="43"/>
    </location>
</feature>
<dbReference type="InterPro" id="IPR046704">
    <property type="entry name" value="DUF6777"/>
</dbReference>
<accession>L7FJ70</accession>
<dbReference type="STRING" id="85558.T45_03077"/>
<gene>
    <name evidence="3" type="ORF">STRTUCAR8_01133</name>
</gene>
<organism evidence="3 4">
    <name type="scientific">Streptomyces turgidiscabies (strain Car8)</name>
    <dbReference type="NCBI Taxonomy" id="698760"/>
    <lineage>
        <taxon>Bacteria</taxon>
        <taxon>Bacillati</taxon>
        <taxon>Actinomycetota</taxon>
        <taxon>Actinomycetes</taxon>
        <taxon>Kitasatosporales</taxon>
        <taxon>Streptomycetaceae</taxon>
        <taxon>Streptomyces</taxon>
    </lineage>
</organism>
<dbReference type="PATRIC" id="fig|698760.3.peg.631"/>
<evidence type="ECO:0000313" key="3">
    <source>
        <dbReference type="EMBL" id="ELP70750.1"/>
    </source>
</evidence>